<feature type="chain" id="PRO_5041975160" description="Protein kinase domain-containing protein" evidence="3">
    <location>
        <begin position="28"/>
        <end position="647"/>
    </location>
</feature>
<dbReference type="SUPFAM" id="SSF56112">
    <property type="entry name" value="Protein kinase-like (PK-like)"/>
    <property type="match status" value="1"/>
</dbReference>
<protein>
    <recommendedName>
        <fullName evidence="4">Protein kinase domain-containing protein</fullName>
    </recommendedName>
</protein>
<organism evidence="5 6">
    <name type="scientific">Nepenthes gracilis</name>
    <name type="common">Slender pitcher plant</name>
    <dbReference type="NCBI Taxonomy" id="150966"/>
    <lineage>
        <taxon>Eukaryota</taxon>
        <taxon>Viridiplantae</taxon>
        <taxon>Streptophyta</taxon>
        <taxon>Embryophyta</taxon>
        <taxon>Tracheophyta</taxon>
        <taxon>Spermatophyta</taxon>
        <taxon>Magnoliopsida</taxon>
        <taxon>eudicotyledons</taxon>
        <taxon>Gunneridae</taxon>
        <taxon>Pentapetalae</taxon>
        <taxon>Caryophyllales</taxon>
        <taxon>Nepenthaceae</taxon>
        <taxon>Nepenthes</taxon>
    </lineage>
</organism>
<keyword evidence="1" id="KW-0547">Nucleotide-binding</keyword>
<gene>
    <name evidence="5" type="ORF">Nepgr_002197</name>
</gene>
<evidence type="ECO:0000256" key="2">
    <source>
        <dbReference type="ARBA" id="ARBA00022840"/>
    </source>
</evidence>
<dbReference type="InterPro" id="IPR000719">
    <property type="entry name" value="Prot_kinase_dom"/>
</dbReference>
<evidence type="ECO:0000256" key="1">
    <source>
        <dbReference type="ARBA" id="ARBA00022741"/>
    </source>
</evidence>
<keyword evidence="6" id="KW-1185">Reference proteome</keyword>
<evidence type="ECO:0000259" key="4">
    <source>
        <dbReference type="SMART" id="SM00220"/>
    </source>
</evidence>
<dbReference type="SMART" id="SM00220">
    <property type="entry name" value="S_TKc"/>
    <property type="match status" value="1"/>
</dbReference>
<dbReference type="Gene3D" id="1.10.510.10">
    <property type="entry name" value="Transferase(Phosphotransferase) domain 1"/>
    <property type="match status" value="1"/>
</dbReference>
<dbReference type="Pfam" id="PF07714">
    <property type="entry name" value="PK_Tyr_Ser-Thr"/>
    <property type="match status" value="1"/>
</dbReference>
<feature type="domain" description="Protein kinase" evidence="4">
    <location>
        <begin position="369"/>
        <end position="623"/>
    </location>
</feature>
<dbReference type="PANTHER" id="PTHR46008">
    <property type="entry name" value="LEAF RUST 10 DISEASE-RESISTANCE LOCUS RECEPTOR-LIKE PROTEIN KINASE-LIKE 1.4"/>
    <property type="match status" value="1"/>
</dbReference>
<dbReference type="GO" id="GO:0005524">
    <property type="term" value="F:ATP binding"/>
    <property type="evidence" value="ECO:0007669"/>
    <property type="project" value="UniProtKB-KW"/>
</dbReference>
<evidence type="ECO:0000256" key="3">
    <source>
        <dbReference type="SAM" id="SignalP"/>
    </source>
</evidence>
<dbReference type="AlphaFoldDB" id="A0AAD3P6I4"/>
<dbReference type="GO" id="GO:0004672">
    <property type="term" value="F:protein kinase activity"/>
    <property type="evidence" value="ECO:0007669"/>
    <property type="project" value="InterPro"/>
</dbReference>
<evidence type="ECO:0000313" key="6">
    <source>
        <dbReference type="Proteomes" id="UP001279734"/>
    </source>
</evidence>
<dbReference type="EMBL" id="BSYO01000002">
    <property type="protein sequence ID" value="GMH00358.1"/>
    <property type="molecule type" value="Genomic_DNA"/>
</dbReference>
<dbReference type="InterPro" id="IPR011009">
    <property type="entry name" value="Kinase-like_dom_sf"/>
</dbReference>
<comment type="caution">
    <text evidence="5">The sequence shown here is derived from an EMBL/GenBank/DDBJ whole genome shotgun (WGS) entry which is preliminary data.</text>
</comment>
<dbReference type="InterPro" id="IPR001245">
    <property type="entry name" value="Ser-Thr/Tyr_kinase_cat_dom"/>
</dbReference>
<dbReference type="Gene3D" id="3.30.200.20">
    <property type="entry name" value="Phosphorylase Kinase, domain 1"/>
    <property type="match status" value="1"/>
</dbReference>
<keyword evidence="2" id="KW-0067">ATP-binding</keyword>
<reference evidence="5" key="1">
    <citation type="submission" date="2023-05" db="EMBL/GenBank/DDBJ databases">
        <title>Nepenthes gracilis genome sequencing.</title>
        <authorList>
            <person name="Fukushima K."/>
        </authorList>
    </citation>
    <scope>NUCLEOTIDE SEQUENCE</scope>
    <source>
        <strain evidence="5">SING2019-196</strain>
    </source>
</reference>
<sequence>MPSLPCSIFFNFIIILNLFSELPISHSLQKTQQQQNQQPNTSLLLDHQCNQTCGGLQIPFPFHVTKYSSSSSSSSCEWSSESILEPFQLSCFNSTILFLNINSENYRILEFFPDGILVDFPGFSSTCHPYNDLNSFGFAGNRFFGISSDNVVGLYDCEDSSLCKANCEISVLPSCNGNGNDPSCCYPLSDHSIWHVGDEFSVFSEFNCRGFSSWIVPRGTRLGRRGVKLEWAFPMNLSESVCAANLHTVNATSVSHGIRCACDDGFAGDGFTKGIGCLKSCIKDGQEDYDKDGQTKRHNETKTIVAAGILASAFAAASLLAILCMVRWFSSQGSNNPQGVHYHRASSFHKACRTRLFSQNELEQAAKRFTEGQKLAEISSGLVCAGILKNGTHIVLQKIDCENERDLVQVLTRVEILSAVSHCHMAQILGCCINFRCAPMVVHECPENGMLEEHLHQAEGHKIGLDWQKRLRIAAQTASVLCIFLDREYSAKIACFGLLNSTNVVDSAGAFSCNVTGSDFYRNDVYDFGVMLLEIISGSKHLDMVPTALQNIRDGKMEEIVDPMLYYHEQLPLGREQMERVANIAVRCLSFGGDGKMGMVDVARELMHIMKESAGGGGGRPWALQETFSNSSLLQMISMSPDSINVP</sequence>
<feature type="signal peptide" evidence="3">
    <location>
        <begin position="1"/>
        <end position="27"/>
    </location>
</feature>
<accession>A0AAD3P6I4</accession>
<dbReference type="PANTHER" id="PTHR46008:SF2">
    <property type="entry name" value="LEAF RUST 10 DISEASE-RESISTANCE LOCUS RECEPTOR-LIKE PROTEIN KINASE-LIKE 1.4"/>
    <property type="match status" value="1"/>
</dbReference>
<keyword evidence="3" id="KW-0732">Signal</keyword>
<dbReference type="Proteomes" id="UP001279734">
    <property type="component" value="Unassembled WGS sequence"/>
</dbReference>
<proteinExistence type="predicted"/>
<evidence type="ECO:0000313" key="5">
    <source>
        <dbReference type="EMBL" id="GMH00358.1"/>
    </source>
</evidence>
<name>A0AAD3P6I4_NEPGR</name>